<evidence type="ECO:0000256" key="2">
    <source>
        <dbReference type="ARBA" id="ARBA00022475"/>
    </source>
</evidence>
<evidence type="ECO:0000256" key="10">
    <source>
        <dbReference type="ARBA" id="ARBA00040345"/>
    </source>
</evidence>
<evidence type="ECO:0000256" key="3">
    <source>
        <dbReference type="ARBA" id="ARBA00022676"/>
    </source>
</evidence>
<comment type="similarity">
    <text evidence="9">Belongs to the glycosyltransferase 2 family. CrtQ subfamily.</text>
</comment>
<comment type="subcellular location">
    <subcellularLocation>
        <location evidence="1">Cell membrane</location>
    </subcellularLocation>
</comment>
<dbReference type="Gene3D" id="3.90.550.10">
    <property type="entry name" value="Spore Coat Polysaccharide Biosynthesis Protein SpsA, Chain A"/>
    <property type="match status" value="1"/>
</dbReference>
<keyword evidence="3" id="KW-0328">Glycosyltransferase</keyword>
<dbReference type="InterPro" id="IPR029044">
    <property type="entry name" value="Nucleotide-diphossugar_trans"/>
</dbReference>
<comment type="function">
    <text evidence="7">Catalyzes the glycosylation of 4,4'-diaponeurosporenoate, i.e. the esterification of glucose at the C1'' position with the carboxyl group of 4,4'-diaponeurosporenic acid, to form glycosyl-4,4'-diaponeurosporenoate. This is a step in the biosynthesis of staphyloxanthin, an orange pigment present in most staphylococci strains.</text>
</comment>
<evidence type="ECO:0000256" key="9">
    <source>
        <dbReference type="ARBA" id="ARBA00038120"/>
    </source>
</evidence>
<evidence type="ECO:0000256" key="6">
    <source>
        <dbReference type="ARBA" id="ARBA00023136"/>
    </source>
</evidence>
<dbReference type="EMBL" id="QGTZ01000012">
    <property type="protein sequence ID" value="PWW35571.1"/>
    <property type="molecule type" value="Genomic_DNA"/>
</dbReference>
<gene>
    <name evidence="12" type="ORF">DET56_112155</name>
</gene>
<dbReference type="Pfam" id="PF00535">
    <property type="entry name" value="Glycos_transf_2"/>
    <property type="match status" value="1"/>
</dbReference>
<dbReference type="GO" id="GO:0005886">
    <property type="term" value="C:plasma membrane"/>
    <property type="evidence" value="ECO:0007669"/>
    <property type="project" value="UniProtKB-SubCell"/>
</dbReference>
<dbReference type="PANTHER" id="PTHR43646:SF2">
    <property type="entry name" value="GLYCOSYLTRANSFERASE 2-LIKE DOMAIN-CONTAINING PROTEIN"/>
    <property type="match status" value="1"/>
</dbReference>
<evidence type="ECO:0000256" key="8">
    <source>
        <dbReference type="ARBA" id="ARBA00037904"/>
    </source>
</evidence>
<protein>
    <recommendedName>
        <fullName evidence="10">4,4'-diaponeurosporenoate glycosyltransferase</fullName>
    </recommendedName>
</protein>
<dbReference type="GO" id="GO:0016757">
    <property type="term" value="F:glycosyltransferase activity"/>
    <property type="evidence" value="ECO:0007669"/>
    <property type="project" value="UniProtKB-KW"/>
</dbReference>
<evidence type="ECO:0000313" key="13">
    <source>
        <dbReference type="Proteomes" id="UP000247078"/>
    </source>
</evidence>
<dbReference type="PANTHER" id="PTHR43646">
    <property type="entry name" value="GLYCOSYLTRANSFERASE"/>
    <property type="match status" value="1"/>
</dbReference>
<reference evidence="12 13" key="1">
    <citation type="submission" date="2018-05" db="EMBL/GenBank/DDBJ databases">
        <title>Freshwater and sediment microbial communities from various areas in North America, analyzing microbe dynamics in response to fracking.</title>
        <authorList>
            <person name="Lamendella R."/>
        </authorList>
    </citation>
    <scope>NUCLEOTIDE SEQUENCE [LARGE SCALE GENOMIC DNA]</scope>
    <source>
        <strain evidence="12 13">DB-3</strain>
    </source>
</reference>
<dbReference type="RefSeq" id="WP_244192973.1">
    <property type="nucleotide sequence ID" value="NZ_QGTZ01000012.1"/>
</dbReference>
<dbReference type="InterPro" id="IPR001173">
    <property type="entry name" value="Glyco_trans_2-like"/>
</dbReference>
<dbReference type="SUPFAM" id="SSF53448">
    <property type="entry name" value="Nucleotide-diphospho-sugar transferases"/>
    <property type="match status" value="1"/>
</dbReference>
<comment type="caution">
    <text evidence="12">The sequence shown here is derived from an EMBL/GenBank/DDBJ whole genome shotgun (WGS) entry which is preliminary data.</text>
</comment>
<evidence type="ECO:0000256" key="1">
    <source>
        <dbReference type="ARBA" id="ARBA00004236"/>
    </source>
</evidence>
<dbReference type="AlphaFoldDB" id="A0A855XNT7"/>
<organism evidence="12 13">
    <name type="scientific">Paenibacillus pabuli</name>
    <dbReference type="NCBI Taxonomy" id="1472"/>
    <lineage>
        <taxon>Bacteria</taxon>
        <taxon>Bacillati</taxon>
        <taxon>Bacillota</taxon>
        <taxon>Bacilli</taxon>
        <taxon>Bacillales</taxon>
        <taxon>Paenibacillaceae</taxon>
        <taxon>Paenibacillus</taxon>
    </lineage>
</organism>
<feature type="domain" description="Glycosyltransferase 2-like" evidence="11">
    <location>
        <begin position="78"/>
        <end position="181"/>
    </location>
</feature>
<keyword evidence="6" id="KW-0472">Membrane</keyword>
<evidence type="ECO:0000256" key="4">
    <source>
        <dbReference type="ARBA" id="ARBA00022679"/>
    </source>
</evidence>
<accession>A0A855XNT7</accession>
<evidence type="ECO:0000256" key="7">
    <source>
        <dbReference type="ARBA" id="ARBA00037281"/>
    </source>
</evidence>
<proteinExistence type="inferred from homology"/>
<evidence type="ECO:0000313" key="12">
    <source>
        <dbReference type="EMBL" id="PWW35571.1"/>
    </source>
</evidence>
<keyword evidence="5" id="KW-0125">Carotenoid biosynthesis</keyword>
<keyword evidence="2" id="KW-1003">Cell membrane</keyword>
<evidence type="ECO:0000256" key="5">
    <source>
        <dbReference type="ARBA" id="ARBA00022746"/>
    </source>
</evidence>
<keyword evidence="4 12" id="KW-0808">Transferase</keyword>
<dbReference type="GO" id="GO:0016117">
    <property type="term" value="P:carotenoid biosynthetic process"/>
    <property type="evidence" value="ECO:0007669"/>
    <property type="project" value="UniProtKB-KW"/>
</dbReference>
<name>A0A855XNT7_9BACL</name>
<evidence type="ECO:0000259" key="11">
    <source>
        <dbReference type="Pfam" id="PF00535"/>
    </source>
</evidence>
<comment type="pathway">
    <text evidence="8">Carotenoid biosynthesis; staphyloxanthin biosynthesis; staphyloxanthin from farnesyl diphosphate: step 4/5.</text>
</comment>
<dbReference type="Proteomes" id="UP000247078">
    <property type="component" value="Unassembled WGS sequence"/>
</dbReference>
<sequence length="316" mass="34105">MLQKRGNTAFYAAKSNLAQRKAQLKKRRLKTAYKKGTKAYKYVIPPVEQTELPAFGAEHAMRDTLAQGSTDSHKPLLSVIIPAMNEERTIGAVVRQALRICRDAEVLVIVNGSTDGTAAAAKRAGAQVLRYAEALGHDGGRRIGAAAARGRVLLFTDADIPIPAGHLAPYVRAILDGTDVALNDYNGPVARIPVHPVIEAKHALNSMLARPDLKGASMTAIPHALSRRALEVIGTDTLEIPPLAHAKAVTSGLKVRAVHHVPVGKMNAVRIKKRSGPDPLSQVVWNDHLTAIRWITDTLGPRGGHSDLQRVRILTR</sequence>